<dbReference type="AlphaFoldDB" id="A0A7R7DTY0"/>
<evidence type="ECO:0000313" key="1">
    <source>
        <dbReference type="EMBL" id="BCJ37681.1"/>
    </source>
</evidence>
<keyword evidence="2" id="KW-1185">Reference proteome</keyword>
<evidence type="ECO:0008006" key="3">
    <source>
        <dbReference type="Google" id="ProtNLM"/>
    </source>
</evidence>
<dbReference type="KEGG" id="atl:Athai_51840"/>
<sequence>MDGSILERMALAPDPTEVRRGTLDELSRLGVRLPPPQYPLIWDPGDRVAIRPRRELACRAAILTVLLAVHDRLPRRSAMRWLRDAQLLDRVTRREWRFIAGRLGDPALVDLQRDALHGLVWVLGLADDLDPLLPRSDRLDVLLPDPWADPAAFPAWLTRLPPPRRDPAEAAALLDLYCCLDWAYQEGERHGDPTPGPVPPVAIGARRWALEWAVVLRGPYHDDPPNWDDVDLSV</sequence>
<reference evidence="1 2" key="1">
    <citation type="submission" date="2020-08" db="EMBL/GenBank/DDBJ databases">
        <title>Whole genome shotgun sequence of Actinocatenispora thailandica NBRC 105041.</title>
        <authorList>
            <person name="Komaki H."/>
            <person name="Tamura T."/>
        </authorList>
    </citation>
    <scope>NUCLEOTIDE SEQUENCE [LARGE SCALE GENOMIC DNA]</scope>
    <source>
        <strain evidence="1 2">NBRC 105041</strain>
    </source>
</reference>
<protein>
    <recommendedName>
        <fullName evidence="3">DUF4272 domain-containing protein</fullName>
    </recommendedName>
</protein>
<proteinExistence type="predicted"/>
<organism evidence="1 2">
    <name type="scientific">Actinocatenispora thailandica</name>
    <dbReference type="NCBI Taxonomy" id="227318"/>
    <lineage>
        <taxon>Bacteria</taxon>
        <taxon>Bacillati</taxon>
        <taxon>Actinomycetota</taxon>
        <taxon>Actinomycetes</taxon>
        <taxon>Micromonosporales</taxon>
        <taxon>Micromonosporaceae</taxon>
        <taxon>Actinocatenispora</taxon>
    </lineage>
</organism>
<name>A0A7R7DTY0_9ACTN</name>
<gene>
    <name evidence="1" type="ORF">Athai_51840</name>
</gene>
<dbReference type="EMBL" id="AP023355">
    <property type="protein sequence ID" value="BCJ37681.1"/>
    <property type="molecule type" value="Genomic_DNA"/>
</dbReference>
<accession>A0A7R7DTY0</accession>
<dbReference type="Pfam" id="PF14094">
    <property type="entry name" value="DUF4272"/>
    <property type="match status" value="1"/>
</dbReference>
<dbReference type="InterPro" id="IPR025368">
    <property type="entry name" value="DUF4272"/>
</dbReference>
<dbReference type="Proteomes" id="UP000611640">
    <property type="component" value="Chromosome"/>
</dbReference>
<evidence type="ECO:0000313" key="2">
    <source>
        <dbReference type="Proteomes" id="UP000611640"/>
    </source>
</evidence>